<protein>
    <recommendedName>
        <fullName evidence="6">Integrase catalytic domain-containing protein</fullName>
    </recommendedName>
</protein>
<evidence type="ECO:0000259" key="2">
    <source>
        <dbReference type="PROSITE" id="PS50013"/>
    </source>
</evidence>
<accession>A0AAE0PTZ1</accession>
<dbReference type="SUPFAM" id="SSF53098">
    <property type="entry name" value="Ribonuclease H-like"/>
    <property type="match status" value="1"/>
</dbReference>
<feature type="domain" description="Chromo" evidence="2">
    <location>
        <begin position="277"/>
        <end position="335"/>
    </location>
</feature>
<keyword evidence="5" id="KW-1185">Reference proteome</keyword>
<evidence type="ECO:0000256" key="1">
    <source>
        <dbReference type="ARBA" id="ARBA00004123"/>
    </source>
</evidence>
<dbReference type="SUPFAM" id="SSF54160">
    <property type="entry name" value="Chromo domain-like"/>
    <property type="match status" value="1"/>
</dbReference>
<dbReference type="PROSITE" id="PS50994">
    <property type="entry name" value="INTEGRASE"/>
    <property type="match status" value="1"/>
</dbReference>
<dbReference type="Pfam" id="PF00385">
    <property type="entry name" value="Chromo"/>
    <property type="match status" value="1"/>
</dbReference>
<gene>
    <name evidence="4" type="ORF">QTP70_010143</name>
</gene>
<dbReference type="Gene3D" id="3.30.420.10">
    <property type="entry name" value="Ribonuclease H-like superfamily/Ribonuclease H"/>
    <property type="match status" value="1"/>
</dbReference>
<sequence>MVLVDRFSKGCKLIPLKGLPMAMQSAEAMFNHVFCNFSLPEDVVSDRGPQFTSQVWGSLCARLGIGVSLSLGYHPQLNGQAERLNQEIGRFLRTYCSREQHRWSEFLPWAEYAQNSLIHSSTGLTPFQCVLGYQPPLFPWLGEPSDVPAVEEWYRLSQEVWERAHVHLQRAVRRQRIQADRHRRPHPSSQVGQKVWLSTQNLHLKLLCRKLNPKFVGPFEIVRQVNPVAYQLRLPASYRICPTFHVSLLKPAHSSPMETGVREEPPPPLDIEGSAAYQVQALLNSRRVHTRLQYLMDWAGYSPEERSWVEAADILDPSLMEDFHRDHRNKPAPRSRGRP</sequence>
<dbReference type="PANTHER" id="PTHR37984">
    <property type="entry name" value="PROTEIN CBG26694"/>
    <property type="match status" value="1"/>
</dbReference>
<evidence type="ECO:0008006" key="6">
    <source>
        <dbReference type="Google" id="ProtNLM"/>
    </source>
</evidence>
<dbReference type="AlphaFoldDB" id="A0AAE0PTZ1"/>
<dbReference type="SMART" id="SM00298">
    <property type="entry name" value="CHROMO"/>
    <property type="match status" value="1"/>
</dbReference>
<dbReference type="Pfam" id="PF24626">
    <property type="entry name" value="SH3_Tf2-1"/>
    <property type="match status" value="1"/>
</dbReference>
<reference evidence="4" key="1">
    <citation type="submission" date="2023-06" db="EMBL/GenBank/DDBJ databases">
        <title>Male Hemibagrus guttatus genome.</title>
        <authorList>
            <person name="Bian C."/>
        </authorList>
    </citation>
    <scope>NUCLEOTIDE SEQUENCE</scope>
    <source>
        <strain evidence="4">Male_cb2023</strain>
        <tissue evidence="4">Muscle</tissue>
    </source>
</reference>
<dbReference type="InterPro" id="IPR056924">
    <property type="entry name" value="SH3_Tf2-1"/>
</dbReference>
<evidence type="ECO:0000313" key="4">
    <source>
        <dbReference type="EMBL" id="KAK3508012.1"/>
    </source>
</evidence>
<evidence type="ECO:0000313" key="5">
    <source>
        <dbReference type="Proteomes" id="UP001274896"/>
    </source>
</evidence>
<organism evidence="4 5">
    <name type="scientific">Hemibagrus guttatus</name>
    <dbReference type="NCBI Taxonomy" id="175788"/>
    <lineage>
        <taxon>Eukaryota</taxon>
        <taxon>Metazoa</taxon>
        <taxon>Chordata</taxon>
        <taxon>Craniata</taxon>
        <taxon>Vertebrata</taxon>
        <taxon>Euteleostomi</taxon>
        <taxon>Actinopterygii</taxon>
        <taxon>Neopterygii</taxon>
        <taxon>Teleostei</taxon>
        <taxon>Ostariophysi</taxon>
        <taxon>Siluriformes</taxon>
        <taxon>Bagridae</taxon>
        <taxon>Hemibagrus</taxon>
    </lineage>
</organism>
<dbReference type="InterPro" id="IPR001584">
    <property type="entry name" value="Integrase_cat-core"/>
</dbReference>
<dbReference type="GO" id="GO:0005634">
    <property type="term" value="C:nucleus"/>
    <property type="evidence" value="ECO:0007669"/>
    <property type="project" value="UniProtKB-SubCell"/>
</dbReference>
<dbReference type="InterPro" id="IPR000953">
    <property type="entry name" value="Chromo/chromo_shadow_dom"/>
</dbReference>
<dbReference type="Gene3D" id="2.40.50.40">
    <property type="match status" value="1"/>
</dbReference>
<feature type="domain" description="Integrase catalytic" evidence="3">
    <location>
        <begin position="1"/>
        <end position="134"/>
    </location>
</feature>
<dbReference type="InterPro" id="IPR012337">
    <property type="entry name" value="RNaseH-like_sf"/>
</dbReference>
<dbReference type="GO" id="GO:0003676">
    <property type="term" value="F:nucleic acid binding"/>
    <property type="evidence" value="ECO:0007669"/>
    <property type="project" value="InterPro"/>
</dbReference>
<dbReference type="InterPro" id="IPR016197">
    <property type="entry name" value="Chromo-like_dom_sf"/>
</dbReference>
<dbReference type="PANTHER" id="PTHR37984:SF5">
    <property type="entry name" value="PROTEIN NYNRIN-LIKE"/>
    <property type="match status" value="1"/>
</dbReference>
<dbReference type="EMBL" id="JAUCMX010000028">
    <property type="protein sequence ID" value="KAK3508012.1"/>
    <property type="molecule type" value="Genomic_DNA"/>
</dbReference>
<name>A0AAE0PTZ1_9TELE</name>
<dbReference type="InterPro" id="IPR050951">
    <property type="entry name" value="Retrovirus_Pol_polyprotein"/>
</dbReference>
<proteinExistence type="predicted"/>
<comment type="subcellular location">
    <subcellularLocation>
        <location evidence="1">Nucleus</location>
    </subcellularLocation>
</comment>
<dbReference type="PROSITE" id="PS50013">
    <property type="entry name" value="CHROMO_2"/>
    <property type="match status" value="1"/>
</dbReference>
<dbReference type="InterPro" id="IPR023780">
    <property type="entry name" value="Chromo_domain"/>
</dbReference>
<comment type="caution">
    <text evidence="4">The sequence shown here is derived from an EMBL/GenBank/DDBJ whole genome shotgun (WGS) entry which is preliminary data.</text>
</comment>
<evidence type="ECO:0000259" key="3">
    <source>
        <dbReference type="PROSITE" id="PS50994"/>
    </source>
</evidence>
<dbReference type="InterPro" id="IPR036397">
    <property type="entry name" value="RNaseH_sf"/>
</dbReference>
<dbReference type="GO" id="GO:0015074">
    <property type="term" value="P:DNA integration"/>
    <property type="evidence" value="ECO:0007669"/>
    <property type="project" value="InterPro"/>
</dbReference>
<dbReference type="Proteomes" id="UP001274896">
    <property type="component" value="Unassembled WGS sequence"/>
</dbReference>